<reference evidence="1" key="1">
    <citation type="submission" date="2020-10" db="EMBL/GenBank/DDBJ databases">
        <title>Connecting structure to function with the recovery of over 1000 high-quality activated sludge metagenome-assembled genomes encoding full-length rRNA genes using long-read sequencing.</title>
        <authorList>
            <person name="Singleton C.M."/>
            <person name="Petriglieri F."/>
            <person name="Kristensen J.M."/>
            <person name="Kirkegaard R.H."/>
            <person name="Michaelsen T.Y."/>
            <person name="Andersen M.H."/>
            <person name="Karst S.M."/>
            <person name="Dueholm M.S."/>
            <person name="Nielsen P.H."/>
            <person name="Albertsen M."/>
        </authorList>
    </citation>
    <scope>NUCLEOTIDE SEQUENCE</scope>
    <source>
        <strain evidence="1">EsbW_18-Q3-R4-48_MAXAC.044</strain>
    </source>
</reference>
<comment type="caution">
    <text evidence="1">The sequence shown here is derived from an EMBL/GenBank/DDBJ whole genome shotgun (WGS) entry which is preliminary data.</text>
</comment>
<accession>A0A9D7FI69</accession>
<dbReference type="EMBL" id="JADJNC010000043">
    <property type="protein sequence ID" value="MBK7424709.1"/>
    <property type="molecule type" value="Genomic_DNA"/>
</dbReference>
<dbReference type="InterPro" id="IPR025267">
    <property type="entry name" value="ORF017-like"/>
</dbReference>
<gene>
    <name evidence="1" type="ORF">IPJ48_17405</name>
</gene>
<organism evidence="1 2">
    <name type="scientific">Candidatus Propionivibrio dominans</name>
    <dbReference type="NCBI Taxonomy" id="2954373"/>
    <lineage>
        <taxon>Bacteria</taxon>
        <taxon>Pseudomonadati</taxon>
        <taxon>Pseudomonadota</taxon>
        <taxon>Betaproteobacteria</taxon>
        <taxon>Rhodocyclales</taxon>
        <taxon>Rhodocyclaceae</taxon>
        <taxon>Propionivibrio</taxon>
    </lineage>
</organism>
<dbReference type="AlphaFoldDB" id="A0A9D7FI69"/>
<dbReference type="Proteomes" id="UP000886602">
    <property type="component" value="Unassembled WGS sequence"/>
</dbReference>
<proteinExistence type="predicted"/>
<dbReference type="Pfam" id="PF13252">
    <property type="entry name" value="Phage_capsid_3"/>
    <property type="match status" value="1"/>
</dbReference>
<evidence type="ECO:0000313" key="1">
    <source>
        <dbReference type="EMBL" id="MBK7424709.1"/>
    </source>
</evidence>
<dbReference type="NCBIfam" id="TIGR04387">
    <property type="entry name" value="capsid_maj_N4"/>
    <property type="match status" value="1"/>
</dbReference>
<sequence length="427" mass="46445">MGSTTLPYGSPQAITLQSAGLFAANMQRNTTMNRLTGKFPQQADAEATIRKQSSNEMPIVRCMDLQKMAGDEITFDLINPMGGKPIMGSRNAEGLGRAMSFSQDRLRINQARYPISAGDTMTQQRTPHELRKLGRALGENYMNRLADQLILTHLAGARGFHDNIEWAVPKASDADFADIAINTVKAPTKNRHFMSTATGIETIKASGNEITIASTDIFNADLVDAVRTTLDSMAVPPPPVIFEGDKMASDSPLRVLLCSSEQYTSFLQSNSGNVRTLQANSMARAQQAGNNPVLMGDALLWNGILIIKMPKPIRFYAGDSLRWCASYTTETETATDLVPAAFSTTHAVDRAILLGGQALAEAWGKHTKSGSPFFFSEKELDHGDKLELLVGAINGRSKIRFEIDHGDSKQFTDYGVIAIDTAVKLPA</sequence>
<evidence type="ECO:0000313" key="2">
    <source>
        <dbReference type="Proteomes" id="UP000886602"/>
    </source>
</evidence>
<protein>
    <submittedName>
        <fullName evidence="1">N4-gp56 family major capsid protein</fullName>
    </submittedName>
</protein>
<name>A0A9D7FI69_9RHOO</name>